<protein>
    <submittedName>
        <fullName evidence="10">Amino acid ABC transporter permease</fullName>
    </submittedName>
</protein>
<dbReference type="InterPro" id="IPR035906">
    <property type="entry name" value="MetI-like_sf"/>
</dbReference>
<evidence type="ECO:0000256" key="8">
    <source>
        <dbReference type="RuleBase" id="RU363032"/>
    </source>
</evidence>
<organism evidence="10 11">
    <name type="scientific">Brevibacillus panacihumi</name>
    <dbReference type="NCBI Taxonomy" id="497735"/>
    <lineage>
        <taxon>Bacteria</taxon>
        <taxon>Bacillati</taxon>
        <taxon>Bacillota</taxon>
        <taxon>Bacilli</taxon>
        <taxon>Bacillales</taxon>
        <taxon>Paenibacillaceae</taxon>
        <taxon>Brevibacillus</taxon>
    </lineage>
</organism>
<keyword evidence="7 8" id="KW-0472">Membrane</keyword>
<evidence type="ECO:0000256" key="1">
    <source>
        <dbReference type="ARBA" id="ARBA00004651"/>
    </source>
</evidence>
<dbReference type="AlphaFoldDB" id="A0A3M8CYR3"/>
<evidence type="ECO:0000259" key="9">
    <source>
        <dbReference type="PROSITE" id="PS50928"/>
    </source>
</evidence>
<comment type="similarity">
    <text evidence="8">Belongs to the binding-protein-dependent transport system permease family.</text>
</comment>
<dbReference type="NCBIfam" id="TIGR01726">
    <property type="entry name" value="HEQRo_perm_3TM"/>
    <property type="match status" value="1"/>
</dbReference>
<comment type="subcellular location">
    <subcellularLocation>
        <location evidence="1 8">Cell membrane</location>
        <topology evidence="1 8">Multi-pass membrane protein</topology>
    </subcellularLocation>
</comment>
<dbReference type="RefSeq" id="WP_122913024.1">
    <property type="nucleotide sequence ID" value="NZ_RHHT01000015.1"/>
</dbReference>
<dbReference type="EMBL" id="RHHT01000015">
    <property type="protein sequence ID" value="RNB80950.1"/>
    <property type="molecule type" value="Genomic_DNA"/>
</dbReference>
<proteinExistence type="inferred from homology"/>
<dbReference type="Pfam" id="PF00528">
    <property type="entry name" value="BPD_transp_1"/>
    <property type="match status" value="1"/>
</dbReference>
<keyword evidence="3" id="KW-1003">Cell membrane</keyword>
<dbReference type="PANTHER" id="PTHR30614:SF0">
    <property type="entry name" value="L-CYSTINE TRANSPORT SYSTEM PERMEASE PROTEIN TCYL"/>
    <property type="match status" value="1"/>
</dbReference>
<dbReference type="SUPFAM" id="SSF161098">
    <property type="entry name" value="MetI-like"/>
    <property type="match status" value="1"/>
</dbReference>
<evidence type="ECO:0000256" key="4">
    <source>
        <dbReference type="ARBA" id="ARBA00022692"/>
    </source>
</evidence>
<accession>A0A3M8CYR3</accession>
<gene>
    <name evidence="10" type="ORF">EDM58_08970</name>
</gene>
<comment type="caution">
    <text evidence="10">The sequence shown here is derived from an EMBL/GenBank/DDBJ whole genome shotgun (WGS) entry which is preliminary data.</text>
</comment>
<dbReference type="InterPro" id="IPR043429">
    <property type="entry name" value="ArtM/GltK/GlnP/TcyL/YhdX-like"/>
</dbReference>
<sequence length="232" mass="25751">MNHLDFKTAFEQLTPSLLEALGLVVTLALLSFVLALTIGMLVALGRLSKVRSLQVVLIAFLEIVRGTPLLVQLLYVYYVLPEIISYIVGIWVPGYHMNISAFTASIIGLGVNYGCYLSEVFRSSIQAIDKGQLEAAKALGYTSRKAMWHIVIPQSIRIALPPLGNYFNAMLKDTSLCAFITLGEIILKTQAYASQTFLTIESYTIAALIYLIVSIPLGQAIRIMERRLRRHV</sequence>
<dbReference type="InterPro" id="IPR000515">
    <property type="entry name" value="MetI-like"/>
</dbReference>
<feature type="transmembrane region" description="Helical" evidence="8">
    <location>
        <begin position="98"/>
        <end position="116"/>
    </location>
</feature>
<dbReference type="CDD" id="cd06261">
    <property type="entry name" value="TM_PBP2"/>
    <property type="match status" value="1"/>
</dbReference>
<reference evidence="10 11" key="1">
    <citation type="submission" date="2018-10" db="EMBL/GenBank/DDBJ databases">
        <title>Phylogenomics of Brevibacillus.</title>
        <authorList>
            <person name="Dunlap C."/>
        </authorList>
    </citation>
    <scope>NUCLEOTIDE SEQUENCE [LARGE SCALE GENOMIC DNA]</scope>
    <source>
        <strain evidence="10 11">JCM 15085</strain>
    </source>
</reference>
<keyword evidence="6 8" id="KW-1133">Transmembrane helix</keyword>
<dbReference type="GO" id="GO:0022857">
    <property type="term" value="F:transmembrane transporter activity"/>
    <property type="evidence" value="ECO:0007669"/>
    <property type="project" value="InterPro"/>
</dbReference>
<feature type="transmembrane region" description="Helical" evidence="8">
    <location>
        <begin position="20"/>
        <end position="43"/>
    </location>
</feature>
<dbReference type="Gene3D" id="1.10.3720.10">
    <property type="entry name" value="MetI-like"/>
    <property type="match status" value="1"/>
</dbReference>
<name>A0A3M8CYR3_9BACL</name>
<dbReference type="PROSITE" id="PS50928">
    <property type="entry name" value="ABC_TM1"/>
    <property type="match status" value="1"/>
</dbReference>
<feature type="domain" description="ABC transmembrane type-1" evidence="9">
    <location>
        <begin position="21"/>
        <end position="221"/>
    </location>
</feature>
<dbReference type="GO" id="GO:0043190">
    <property type="term" value="C:ATP-binding cassette (ABC) transporter complex"/>
    <property type="evidence" value="ECO:0007669"/>
    <property type="project" value="InterPro"/>
</dbReference>
<evidence type="ECO:0000256" key="5">
    <source>
        <dbReference type="ARBA" id="ARBA00022970"/>
    </source>
</evidence>
<dbReference type="Proteomes" id="UP000281915">
    <property type="component" value="Unassembled WGS sequence"/>
</dbReference>
<evidence type="ECO:0000313" key="11">
    <source>
        <dbReference type="Proteomes" id="UP000281915"/>
    </source>
</evidence>
<keyword evidence="2 8" id="KW-0813">Transport</keyword>
<evidence type="ECO:0000313" key="10">
    <source>
        <dbReference type="EMBL" id="RNB80950.1"/>
    </source>
</evidence>
<dbReference type="GO" id="GO:0006865">
    <property type="term" value="P:amino acid transport"/>
    <property type="evidence" value="ECO:0007669"/>
    <property type="project" value="UniProtKB-KW"/>
</dbReference>
<keyword evidence="5" id="KW-0029">Amino-acid transport</keyword>
<evidence type="ECO:0000256" key="2">
    <source>
        <dbReference type="ARBA" id="ARBA00022448"/>
    </source>
</evidence>
<feature type="transmembrane region" description="Helical" evidence="8">
    <location>
        <begin position="176"/>
        <end position="193"/>
    </location>
</feature>
<evidence type="ECO:0000256" key="6">
    <source>
        <dbReference type="ARBA" id="ARBA00022989"/>
    </source>
</evidence>
<feature type="transmembrane region" description="Helical" evidence="8">
    <location>
        <begin position="205"/>
        <end position="224"/>
    </location>
</feature>
<dbReference type="InterPro" id="IPR010065">
    <property type="entry name" value="AA_ABC_transptr_permease_3TM"/>
</dbReference>
<keyword evidence="4 8" id="KW-0812">Transmembrane</keyword>
<evidence type="ECO:0000256" key="3">
    <source>
        <dbReference type="ARBA" id="ARBA00022475"/>
    </source>
</evidence>
<dbReference type="PANTHER" id="PTHR30614">
    <property type="entry name" value="MEMBRANE COMPONENT OF AMINO ACID ABC TRANSPORTER"/>
    <property type="match status" value="1"/>
</dbReference>
<evidence type="ECO:0000256" key="7">
    <source>
        <dbReference type="ARBA" id="ARBA00023136"/>
    </source>
</evidence>